<comment type="caution">
    <text evidence="1">The sequence shown here is derived from an EMBL/GenBank/DDBJ whole genome shotgun (WGS) entry which is preliminary data.</text>
</comment>
<dbReference type="EMBL" id="LLXX01000173">
    <property type="protein sequence ID" value="KRQ99285.1"/>
    <property type="molecule type" value="Genomic_DNA"/>
</dbReference>
<organism evidence="1 2">
    <name type="scientific">Bradyrhizobium valentinum</name>
    <dbReference type="NCBI Taxonomy" id="1518501"/>
    <lineage>
        <taxon>Bacteria</taxon>
        <taxon>Pseudomonadati</taxon>
        <taxon>Pseudomonadota</taxon>
        <taxon>Alphaproteobacteria</taxon>
        <taxon>Hyphomicrobiales</taxon>
        <taxon>Nitrobacteraceae</taxon>
        <taxon>Bradyrhizobium</taxon>
    </lineage>
</organism>
<gene>
    <name evidence="1" type="ORF">CP49_11860</name>
</gene>
<dbReference type="Proteomes" id="UP000051913">
    <property type="component" value="Unassembled WGS sequence"/>
</dbReference>
<accession>A0A0R3L2E9</accession>
<evidence type="ECO:0000313" key="2">
    <source>
        <dbReference type="Proteomes" id="UP000051913"/>
    </source>
</evidence>
<reference evidence="1 2" key="1">
    <citation type="submission" date="2014-03" db="EMBL/GenBank/DDBJ databases">
        <title>Bradyrhizobium valentinum sp. nov., isolated from effective nodules of Lupinus mariae-josephae, a lupine endemic of basic-lime soils in Eastern Spain.</title>
        <authorList>
            <person name="Duran D."/>
            <person name="Rey L."/>
            <person name="Navarro A."/>
            <person name="Busquets A."/>
            <person name="Imperial J."/>
            <person name="Ruiz-Argueso T."/>
        </authorList>
    </citation>
    <scope>NUCLEOTIDE SEQUENCE [LARGE SCALE GENOMIC DNA]</scope>
    <source>
        <strain evidence="1 2">LmjM3</strain>
    </source>
</reference>
<dbReference type="AlphaFoldDB" id="A0A0R3L2E9"/>
<keyword evidence="2" id="KW-1185">Reference proteome</keyword>
<sequence length="96" mass="10517">MTEAKMGRLVCFVKISGQDQLKVLTTMPGTAPYMVRNLCVGKPYWYWETIPLGSVVGADFTNAPIGTANVQINQQNMAAITARPEDVLIYDPPLDA</sequence>
<protein>
    <submittedName>
        <fullName evidence="1">Uncharacterized protein</fullName>
    </submittedName>
</protein>
<proteinExistence type="predicted"/>
<evidence type="ECO:0000313" key="1">
    <source>
        <dbReference type="EMBL" id="KRQ99285.1"/>
    </source>
</evidence>
<name>A0A0R3L2E9_9BRAD</name>